<organism evidence="2 3">
    <name type="scientific">Aureobasidium subglaciale (strain EXF-2481)</name>
    <name type="common">Aureobasidium pullulans var. subglaciale</name>
    <dbReference type="NCBI Taxonomy" id="1043005"/>
    <lineage>
        <taxon>Eukaryota</taxon>
        <taxon>Fungi</taxon>
        <taxon>Dikarya</taxon>
        <taxon>Ascomycota</taxon>
        <taxon>Pezizomycotina</taxon>
        <taxon>Dothideomycetes</taxon>
        <taxon>Dothideomycetidae</taxon>
        <taxon>Dothideales</taxon>
        <taxon>Saccotheciaceae</taxon>
        <taxon>Aureobasidium</taxon>
    </lineage>
</organism>
<dbReference type="Pfam" id="PF00651">
    <property type="entry name" value="BTB"/>
    <property type="match status" value="1"/>
</dbReference>
<dbReference type="Gene3D" id="3.30.710.10">
    <property type="entry name" value="Potassium Channel Kv1.1, Chain A"/>
    <property type="match status" value="1"/>
</dbReference>
<evidence type="ECO:0000313" key="2">
    <source>
        <dbReference type="EMBL" id="KEQ90847.1"/>
    </source>
</evidence>
<dbReference type="SUPFAM" id="SSF54695">
    <property type="entry name" value="POZ domain"/>
    <property type="match status" value="1"/>
</dbReference>
<keyword evidence="3" id="KW-1185">Reference proteome</keyword>
<dbReference type="InterPro" id="IPR011333">
    <property type="entry name" value="SKP1/BTB/POZ_sf"/>
</dbReference>
<dbReference type="HOGENOM" id="CLU_087641_0_0_1"/>
<dbReference type="InParanoid" id="A0A074Y9I3"/>
<dbReference type="OrthoDB" id="6359816at2759"/>
<dbReference type="RefSeq" id="XP_013339329.1">
    <property type="nucleotide sequence ID" value="XM_013483875.1"/>
</dbReference>
<reference evidence="2 3" key="1">
    <citation type="journal article" date="2014" name="BMC Genomics">
        <title>Genome sequencing of four Aureobasidium pullulans varieties: biotechnological potential, stress tolerance, and description of new species.</title>
        <authorList>
            <person name="Gostin Ar C."/>
            <person name="Ohm R.A."/>
            <person name="Kogej T."/>
            <person name="Sonjak S."/>
            <person name="Turk M."/>
            <person name="Zajc J."/>
            <person name="Zalar P."/>
            <person name="Grube M."/>
            <person name="Sun H."/>
            <person name="Han J."/>
            <person name="Sharma A."/>
            <person name="Chiniquy J."/>
            <person name="Ngan C.Y."/>
            <person name="Lipzen A."/>
            <person name="Barry K."/>
            <person name="Grigoriev I.V."/>
            <person name="Gunde-Cimerman N."/>
        </authorList>
    </citation>
    <scope>NUCLEOTIDE SEQUENCE [LARGE SCALE GENOMIC DNA]</scope>
    <source>
        <strain evidence="2 3">EXF-2481</strain>
    </source>
</reference>
<dbReference type="AlphaFoldDB" id="A0A074Y9I3"/>
<evidence type="ECO:0000313" key="3">
    <source>
        <dbReference type="Proteomes" id="UP000030641"/>
    </source>
</evidence>
<accession>A0A074Y9I3</accession>
<gene>
    <name evidence="2" type="ORF">AUEXF2481DRAFT_83662</name>
</gene>
<proteinExistence type="predicted"/>
<protein>
    <recommendedName>
        <fullName evidence="1">BTB domain-containing protein</fullName>
    </recommendedName>
</protein>
<dbReference type="GeneID" id="25371765"/>
<dbReference type="InterPro" id="IPR000210">
    <property type="entry name" value="BTB/POZ_dom"/>
</dbReference>
<name>A0A074Y9I3_AURSE</name>
<dbReference type="EMBL" id="KL584785">
    <property type="protein sequence ID" value="KEQ90847.1"/>
    <property type="molecule type" value="Genomic_DNA"/>
</dbReference>
<feature type="domain" description="BTB" evidence="1">
    <location>
        <begin position="24"/>
        <end position="92"/>
    </location>
</feature>
<sequence>MAGHQSFPRGDLVDVSAFDNSEDSDIIIKFGDHRVFAHRIILRISSPYFKRTLSSLFSIAKADVYPLDGDDDPEDVLAMLRHMYGMRYNQHPQNRSIFPNAVEALKGYIRTYHVADKYDCPSLRNSICSLTRSRLHRMVSGNELAWQEVKFFDLMADLELRHVFVDWLADTFYTCMQLQSPKMLIKNGMFLDVQCSTRLLLKLGEKSISGPSW</sequence>
<evidence type="ECO:0000259" key="1">
    <source>
        <dbReference type="PROSITE" id="PS50097"/>
    </source>
</evidence>
<dbReference type="SMART" id="SM00225">
    <property type="entry name" value="BTB"/>
    <property type="match status" value="1"/>
</dbReference>
<dbReference type="Proteomes" id="UP000030641">
    <property type="component" value="Unassembled WGS sequence"/>
</dbReference>
<dbReference type="PROSITE" id="PS50097">
    <property type="entry name" value="BTB"/>
    <property type="match status" value="1"/>
</dbReference>
<dbReference type="CDD" id="cd18186">
    <property type="entry name" value="BTB_POZ_ZBTB_KLHL-like"/>
    <property type="match status" value="1"/>
</dbReference>